<dbReference type="GO" id="GO:0003723">
    <property type="term" value="F:RNA binding"/>
    <property type="evidence" value="ECO:0007669"/>
    <property type="project" value="InterPro"/>
</dbReference>
<protein>
    <submittedName>
        <fullName evidence="9">RNA-directed DNA polymerase</fullName>
    </submittedName>
</protein>
<evidence type="ECO:0000256" key="7">
    <source>
        <dbReference type="ARBA" id="ARBA00034120"/>
    </source>
</evidence>
<reference evidence="9" key="1">
    <citation type="journal article" date="2018" name="Genome Biol.">
        <title>SKESA: strategic k-mer extension for scrupulous assemblies.</title>
        <authorList>
            <person name="Souvorov A."/>
            <person name="Agarwala R."/>
            <person name="Lipman D.J."/>
        </authorList>
    </citation>
    <scope>NUCLEOTIDE SEQUENCE [LARGE SCALE GENOMIC DNA]</scope>
    <source>
        <strain evidence="9">Ecoli[ST-219]</strain>
        <strain>ecoli[ST-219]</strain>
    </source>
</reference>
<name>A0A7B3IJG3_ECOLX</name>
<dbReference type="InterPro" id="IPR000123">
    <property type="entry name" value="Reverse_transcriptase_msDNA"/>
</dbReference>
<keyword evidence="4" id="KW-0460">Magnesium</keyword>
<dbReference type="SUPFAM" id="SSF56672">
    <property type="entry name" value="DNA/RNA polymerases"/>
    <property type="match status" value="1"/>
</dbReference>
<feature type="domain" description="Reverse transcriptase" evidence="8">
    <location>
        <begin position="1"/>
        <end position="245"/>
    </location>
</feature>
<dbReference type="CDD" id="cd03487">
    <property type="entry name" value="RT_Bac_retron_II"/>
    <property type="match status" value="1"/>
</dbReference>
<dbReference type="PRINTS" id="PR00866">
    <property type="entry name" value="RNADNAPOLMS"/>
</dbReference>
<dbReference type="Pfam" id="PF00078">
    <property type="entry name" value="RVT_1"/>
    <property type="match status" value="1"/>
</dbReference>
<evidence type="ECO:0000259" key="8">
    <source>
        <dbReference type="PROSITE" id="PS50878"/>
    </source>
</evidence>
<comment type="caution">
    <text evidence="9">The sequence shown here is derived from an EMBL/GenBank/DDBJ whole genome shotgun (WGS) entry which is preliminary data.</text>
</comment>
<proteinExistence type="inferred from homology"/>
<dbReference type="EMBL" id="DABGKZ010000111">
    <property type="protein sequence ID" value="HAJ5153336.1"/>
    <property type="molecule type" value="Genomic_DNA"/>
</dbReference>
<dbReference type="PROSITE" id="PS50878">
    <property type="entry name" value="RT_POL"/>
    <property type="match status" value="1"/>
</dbReference>
<evidence type="ECO:0000313" key="9">
    <source>
        <dbReference type="EMBL" id="HAJ5153336.1"/>
    </source>
</evidence>
<gene>
    <name evidence="9" type="ORF">HLZ50_25590</name>
</gene>
<dbReference type="GO" id="GO:0046872">
    <property type="term" value="F:metal ion binding"/>
    <property type="evidence" value="ECO:0007669"/>
    <property type="project" value="UniProtKB-KW"/>
</dbReference>
<dbReference type="GO" id="GO:0003964">
    <property type="term" value="F:RNA-directed DNA polymerase activity"/>
    <property type="evidence" value="ECO:0007669"/>
    <property type="project" value="UniProtKB-KW"/>
</dbReference>
<keyword evidence="3" id="KW-0479">Metal-binding</keyword>
<keyword evidence="2" id="KW-0548">Nucleotidyltransferase</keyword>
<dbReference type="RefSeq" id="WP_033554937.1">
    <property type="nucleotide sequence ID" value="NZ_FZKB01000072.1"/>
</dbReference>
<evidence type="ECO:0000256" key="3">
    <source>
        <dbReference type="ARBA" id="ARBA00022723"/>
    </source>
</evidence>
<keyword evidence="1" id="KW-0808">Transferase</keyword>
<dbReference type="GO" id="GO:0051607">
    <property type="term" value="P:defense response to virus"/>
    <property type="evidence" value="ECO:0007669"/>
    <property type="project" value="UniProtKB-KW"/>
</dbReference>
<reference evidence="9" key="2">
    <citation type="submission" date="2019-11" db="EMBL/GenBank/DDBJ databases">
        <authorList>
            <consortium name="NCBI Pathogen Detection Project"/>
        </authorList>
    </citation>
    <scope>NUCLEOTIDE SEQUENCE</scope>
    <source>
        <strain evidence="9">Ecoli[ST-219]</strain>
    </source>
</reference>
<evidence type="ECO:0000256" key="4">
    <source>
        <dbReference type="ARBA" id="ARBA00022842"/>
    </source>
</evidence>
<sequence>MNKPRFNGTPVASLDSLSAMLGIERKRLDWIVKSVSMSYKQFKVETGKNKKERQIFEPKRSLKGIQKKINKEIFEKIDYPHYLHGALSGRDYISNAAVHTRKRTVICLDITNFYPSISKKDVCSIFKNLMRFSPDVSLCLTELVTLNNKVPQGGCCSSYIANLLFFNSEYNLYNRLKSMGLSYSRLLDDITISSDKDLSSEEKTKVIKLVHGMVNQYRLSINESKTTIEHSKDSSSKLSVTGLWVKHGVPKLTKENRRYIRYLVYICKKQGAYERHTKEYHDLWNRCSGKVAQMSRLGHVQAVELRAILSEIMPVYDDYKISKLKLMAKHYLNKFTPPLTDEQIRKIDRMLYDFDIVGRTNKNLAKLYRRKLVALLPDR</sequence>
<evidence type="ECO:0000256" key="5">
    <source>
        <dbReference type="ARBA" id="ARBA00022918"/>
    </source>
</evidence>
<dbReference type="InterPro" id="IPR043502">
    <property type="entry name" value="DNA/RNA_pol_sf"/>
</dbReference>
<evidence type="ECO:0000256" key="2">
    <source>
        <dbReference type="ARBA" id="ARBA00022695"/>
    </source>
</evidence>
<accession>A0A7B3IJG3</accession>
<dbReference type="AlphaFoldDB" id="A0A7B3IJG3"/>
<organism evidence="9">
    <name type="scientific">Escherichia coli</name>
    <dbReference type="NCBI Taxonomy" id="562"/>
    <lineage>
        <taxon>Bacteria</taxon>
        <taxon>Pseudomonadati</taxon>
        <taxon>Pseudomonadota</taxon>
        <taxon>Gammaproteobacteria</taxon>
        <taxon>Enterobacterales</taxon>
        <taxon>Enterobacteriaceae</taxon>
        <taxon>Escherichia</taxon>
    </lineage>
</organism>
<dbReference type="Proteomes" id="UP000840371">
    <property type="component" value="Unassembled WGS sequence"/>
</dbReference>
<evidence type="ECO:0000256" key="6">
    <source>
        <dbReference type="ARBA" id="ARBA00023118"/>
    </source>
</evidence>
<evidence type="ECO:0000256" key="1">
    <source>
        <dbReference type="ARBA" id="ARBA00022679"/>
    </source>
</evidence>
<keyword evidence="6" id="KW-0051">Antiviral defense</keyword>
<keyword evidence="5 9" id="KW-0695">RNA-directed DNA polymerase</keyword>
<dbReference type="InterPro" id="IPR000477">
    <property type="entry name" value="RT_dom"/>
</dbReference>
<comment type="similarity">
    <text evidence="7">Belongs to the bacterial reverse transcriptase family.</text>
</comment>